<dbReference type="AlphaFoldDB" id="A0A7W2EC00"/>
<keyword evidence="2" id="KW-0378">Hydrolase</keyword>
<dbReference type="InterPro" id="IPR013108">
    <property type="entry name" value="Amidohydro_3"/>
</dbReference>
<evidence type="ECO:0000259" key="1">
    <source>
        <dbReference type="Pfam" id="PF07969"/>
    </source>
</evidence>
<dbReference type="SUPFAM" id="SSF51556">
    <property type="entry name" value="Metallo-dependent hydrolases"/>
    <property type="match status" value="1"/>
</dbReference>
<dbReference type="Gene3D" id="3.10.310.70">
    <property type="match status" value="1"/>
</dbReference>
<dbReference type="RefSeq" id="WP_181889344.1">
    <property type="nucleotide sequence ID" value="NZ_CAUPJD010000008.1"/>
</dbReference>
<dbReference type="InterPro" id="IPR032466">
    <property type="entry name" value="Metal_Hydrolase"/>
</dbReference>
<dbReference type="GO" id="GO:0016810">
    <property type="term" value="F:hydrolase activity, acting on carbon-nitrogen (but not peptide) bonds"/>
    <property type="evidence" value="ECO:0007669"/>
    <property type="project" value="InterPro"/>
</dbReference>
<organism evidence="2 3">
    <name type="scientific">Corynebacterium haemomassiliense</name>
    <dbReference type="NCBI Taxonomy" id="2754726"/>
    <lineage>
        <taxon>Bacteria</taxon>
        <taxon>Bacillati</taxon>
        <taxon>Actinomycetota</taxon>
        <taxon>Actinomycetes</taxon>
        <taxon>Mycobacteriales</taxon>
        <taxon>Corynebacteriaceae</taxon>
        <taxon>Corynebacterium</taxon>
    </lineage>
</organism>
<dbReference type="InterPro" id="IPR011059">
    <property type="entry name" value="Metal-dep_hydrolase_composite"/>
</dbReference>
<dbReference type="EMBL" id="JACDTZ010000001">
    <property type="protein sequence ID" value="MBA5244780.1"/>
    <property type="molecule type" value="Genomic_DNA"/>
</dbReference>
<dbReference type="CDD" id="cd01300">
    <property type="entry name" value="YtcJ_like"/>
    <property type="match status" value="1"/>
</dbReference>
<dbReference type="InterPro" id="IPR033932">
    <property type="entry name" value="YtcJ-like"/>
</dbReference>
<dbReference type="Gene3D" id="2.30.40.10">
    <property type="entry name" value="Urease, subunit C, domain 1"/>
    <property type="match status" value="1"/>
</dbReference>
<reference evidence="2 3" key="1">
    <citation type="submission" date="2020-07" db="EMBL/GenBank/DDBJ databases">
        <title>Draft genome and description of Corynebacterium haemomassiliense strain Marseile-Q3615 sp. nov.</title>
        <authorList>
            <person name="Boxberger M."/>
            <person name="La Scola B."/>
        </authorList>
    </citation>
    <scope>NUCLEOTIDE SEQUENCE [LARGE SCALE GENOMIC DNA]</scope>
    <source>
        <strain evidence="2 3">Marseille-Q3615</strain>
    </source>
</reference>
<dbReference type="PANTHER" id="PTHR22642:SF2">
    <property type="entry name" value="PROTEIN LONG AFTER FAR-RED 3"/>
    <property type="match status" value="1"/>
</dbReference>
<accession>A0A7W2EC00</accession>
<dbReference type="PANTHER" id="PTHR22642">
    <property type="entry name" value="IMIDAZOLONEPROPIONASE"/>
    <property type="match status" value="1"/>
</dbReference>
<dbReference type="SUPFAM" id="SSF51338">
    <property type="entry name" value="Composite domain of metallo-dependent hydrolases"/>
    <property type="match status" value="1"/>
</dbReference>
<proteinExistence type="predicted"/>
<dbReference type="Gene3D" id="3.20.20.140">
    <property type="entry name" value="Metal-dependent hydrolases"/>
    <property type="match status" value="1"/>
</dbReference>
<name>A0A7W2EC00_9CORY</name>
<dbReference type="Pfam" id="PF07969">
    <property type="entry name" value="Amidohydro_3"/>
    <property type="match status" value="1"/>
</dbReference>
<gene>
    <name evidence="2" type="ORF">H0193_08165</name>
</gene>
<comment type="caution">
    <text evidence="2">The sequence shown here is derived from an EMBL/GenBank/DDBJ whole genome shotgun (WGS) entry which is preliminary data.</text>
</comment>
<feature type="domain" description="Amidohydrolase 3" evidence="1">
    <location>
        <begin position="44"/>
        <end position="531"/>
    </location>
</feature>
<keyword evidence="3" id="KW-1185">Reference proteome</keyword>
<evidence type="ECO:0000313" key="2">
    <source>
        <dbReference type="EMBL" id="MBA5244780.1"/>
    </source>
</evidence>
<dbReference type="Proteomes" id="UP000523682">
    <property type="component" value="Unassembled WGS sequence"/>
</dbReference>
<evidence type="ECO:0000313" key="3">
    <source>
        <dbReference type="Proteomes" id="UP000523682"/>
    </source>
</evidence>
<sequence>MNATTIINARAKTMDGAGGTATSIRMGFGRILEVDSEPAPGDTVIDARGRTVIPGFNDAHAHSVWFGQTLREINLGGARTRGDVLAALRTGSTGDWVVASGFNPNLLTDGPVPIADFDHATAGKPLLIKHNSGHAYTVNSEALRRAGIDPANPPQIEGGEVVVDDTGNATGLLDENAMRPINDVLQPESESNITDALDRAGRHYLGEGITSVTDAGVAGGWIGHSPQEFGFYQRAREMGKLHVRTQAMITLDALHGIDGHEGDPEVHGLDAGIRTGLGDDLLQIGPVKIFTDGSLLGKTAAMTEDYACCCHAGYFQGDTETMRSRALAAAAGGWSLALHAIGDKAVDFALDVISEAVDKHGPRTVPHRIEHGGVVRNDQIERMAKTGVVLVPQPRFIAEFGDAMAEAIGAERAALSYPAKRLLQRGVVLPGSSDRPVATGTPLAVVQSFVERTTAAGKEYGPEDRITVDEALYAYTAGSAAATGWAGKKGQIAPGQLADLVVLGADPAEVPASQIGDIPVEATVLGGQLVHGSF</sequence>
<protein>
    <submittedName>
        <fullName evidence="2">Amidohydrolase</fullName>
    </submittedName>
</protein>